<proteinExistence type="predicted"/>
<sequence>MHETFCVSVNDASVETVKLNGVEPQSLPQWMCSTPSWTASASFCPTHGSESSMGPGALRTYAAHATDSARLHASADSPSGLARTTT</sequence>
<dbReference type="EnsemblBacteria" id="ABF91898">
    <property type="protein sequence ID" value="ABF91898"/>
    <property type="gene ID" value="MXAN_1780"/>
</dbReference>
<keyword evidence="2" id="KW-1185">Reference proteome</keyword>
<dbReference type="KEGG" id="mxa:MXAN_1780"/>
<dbReference type="EMBL" id="CP000113">
    <property type="protein sequence ID" value="ABF91898.1"/>
    <property type="molecule type" value="Genomic_DNA"/>
</dbReference>
<evidence type="ECO:0000313" key="1">
    <source>
        <dbReference type="EMBL" id="ABF91898.1"/>
    </source>
</evidence>
<protein>
    <submittedName>
        <fullName evidence="1">Uncharacterized protein</fullName>
    </submittedName>
</protein>
<accession>Q1DBE5</accession>
<dbReference type="AlphaFoldDB" id="Q1DBE5"/>
<dbReference type="Proteomes" id="UP000002402">
    <property type="component" value="Chromosome"/>
</dbReference>
<reference evidence="1 2" key="1">
    <citation type="journal article" date="2006" name="Proc. Natl. Acad. Sci. U.S.A.">
        <title>Evolution of sensory complexity recorded in a myxobacterial genome.</title>
        <authorList>
            <person name="Goldman B.S."/>
            <person name="Nierman W.C."/>
            <person name="Kaiser D."/>
            <person name="Slater S.C."/>
            <person name="Durkin A.S."/>
            <person name="Eisen J.A."/>
            <person name="Ronning C.M."/>
            <person name="Barbazuk W.B."/>
            <person name="Blanchard M."/>
            <person name="Field C."/>
            <person name="Halling C."/>
            <person name="Hinkle G."/>
            <person name="Iartchuk O."/>
            <person name="Kim H.S."/>
            <person name="Mackenzie C."/>
            <person name="Madupu R."/>
            <person name="Miller N."/>
            <person name="Shvartsbeyn A."/>
            <person name="Sullivan S.A."/>
            <person name="Vaudin M."/>
            <person name="Wiegand R."/>
            <person name="Kaplan H.B."/>
        </authorList>
    </citation>
    <scope>NUCLEOTIDE SEQUENCE [LARGE SCALE GENOMIC DNA]</scope>
    <source>
        <strain evidence="2">DK1622</strain>
    </source>
</reference>
<name>Q1DBE5_MYXXD</name>
<gene>
    <name evidence="1" type="ordered locus">MXAN_1780</name>
</gene>
<dbReference type="HOGENOM" id="CLU_2494670_0_0_7"/>
<evidence type="ECO:0000313" key="2">
    <source>
        <dbReference type="Proteomes" id="UP000002402"/>
    </source>
</evidence>
<organism evidence="1 2">
    <name type="scientific">Myxococcus xanthus (strain DK1622)</name>
    <dbReference type="NCBI Taxonomy" id="246197"/>
    <lineage>
        <taxon>Bacteria</taxon>
        <taxon>Pseudomonadati</taxon>
        <taxon>Myxococcota</taxon>
        <taxon>Myxococcia</taxon>
        <taxon>Myxococcales</taxon>
        <taxon>Cystobacterineae</taxon>
        <taxon>Myxococcaceae</taxon>
        <taxon>Myxococcus</taxon>
    </lineage>
</organism>